<sequence>MEELWERLREKMNEARNAMYCDCGNKHTRIPLESIRASEARYCKKCKLRHPAKHVWFPVSFDLYISQMIDG</sequence>
<evidence type="ECO:0000259" key="1">
    <source>
        <dbReference type="Pfam" id="PF14901"/>
    </source>
</evidence>
<proteinExistence type="predicted"/>
<evidence type="ECO:0000313" key="2">
    <source>
        <dbReference type="EMBL" id="CDQ07101.1"/>
    </source>
</evidence>
<protein>
    <submittedName>
        <fullName evidence="2">Bm11364</fullName>
    </submittedName>
</protein>
<dbReference type="InterPro" id="IPR032843">
    <property type="entry name" value="Jiv"/>
</dbReference>
<gene>
    <name evidence="2" type="primary">Bm11364</name>
    <name evidence="2" type="ORF">BM_Bm11364</name>
</gene>
<feature type="domain" description="Cleavage inducing molecular chaperone Jiv" evidence="1">
    <location>
        <begin position="16"/>
        <end position="54"/>
    </location>
</feature>
<accession>A0A1I9G9U3</accession>
<dbReference type="InterPro" id="IPR052317">
    <property type="entry name" value="Viral_replicn-host_int_reg"/>
</dbReference>
<dbReference type="AlphaFoldDB" id="A0A1I9G9U3"/>
<reference evidence="2" key="2">
    <citation type="submission" date="2012-12" db="EMBL/GenBank/DDBJ databases">
        <authorList>
            <consortium name="WormBase Consortium"/>
            <person name="Ghedin E."/>
            <person name="Paulini M."/>
        </authorList>
    </citation>
    <scope>NUCLEOTIDE SEQUENCE</scope>
    <source>
        <strain evidence="2">FR3</strain>
    </source>
</reference>
<organism evidence="2">
    <name type="scientific">Brugia malayi</name>
    <name type="common">Filarial nematode worm</name>
    <dbReference type="NCBI Taxonomy" id="6279"/>
    <lineage>
        <taxon>Eukaryota</taxon>
        <taxon>Metazoa</taxon>
        <taxon>Ecdysozoa</taxon>
        <taxon>Nematoda</taxon>
        <taxon>Chromadorea</taxon>
        <taxon>Rhabditida</taxon>
        <taxon>Spirurina</taxon>
        <taxon>Spiruromorpha</taxon>
        <taxon>Filarioidea</taxon>
        <taxon>Onchocercidae</taxon>
        <taxon>Brugia</taxon>
    </lineage>
</organism>
<name>A0A1I9G9U3_BRUMA</name>
<dbReference type="Pfam" id="PF14901">
    <property type="entry name" value="Jiv90"/>
    <property type="match status" value="1"/>
</dbReference>
<dbReference type="EMBL" id="LN857642">
    <property type="protein sequence ID" value="CDQ07101.1"/>
    <property type="molecule type" value="Genomic_DNA"/>
</dbReference>
<dbReference type="PANTHER" id="PTHR44665">
    <property type="entry name" value="DNAJ HOMOLOG SUBFAMILY C MEMBER 14"/>
    <property type="match status" value="1"/>
</dbReference>
<dbReference type="PANTHER" id="PTHR44665:SF1">
    <property type="entry name" value="DNAJ HOMOLOG SUBFAMILY C MEMBER 14"/>
    <property type="match status" value="1"/>
</dbReference>
<reference evidence="2" key="1">
    <citation type="journal article" date="2007" name="Science">
        <title>Draft genome of the filarial nematode parasite Brugia malayi.</title>
        <authorList>
            <person name="Ghedin E."/>
            <person name="Wang S."/>
            <person name="Spiro D."/>
            <person name="Caler E."/>
            <person name="Zhao Q."/>
            <person name="Crabtree J."/>
            <person name="Allen J.E."/>
            <person name="Delcher A.L."/>
            <person name="Guiliano D.B."/>
            <person name="Miranda-Saavedra D."/>
            <person name="Angiuoli S.V."/>
            <person name="Creasy T."/>
            <person name="Amedeo P."/>
            <person name="Haas B."/>
            <person name="El-Sayed N.M."/>
            <person name="Wortman J.R."/>
            <person name="Feldblyum T."/>
            <person name="Tallon L."/>
            <person name="Schatz M."/>
            <person name="Shumway M."/>
            <person name="Koo H."/>
            <person name="Salzberg S.L."/>
            <person name="Schobel S."/>
            <person name="Pertea M."/>
            <person name="Pop M."/>
            <person name="White O."/>
            <person name="Barton G.J."/>
            <person name="Carlow C.K."/>
            <person name="Crawford M.J."/>
            <person name="Daub J."/>
            <person name="Dimmic M.W."/>
            <person name="Estes C.F."/>
            <person name="Foster J.M."/>
            <person name="Ganatra M."/>
            <person name="Gregory W.F."/>
            <person name="Johnson N.M."/>
            <person name="Jin J."/>
            <person name="Komuniecki R."/>
            <person name="Korf I."/>
            <person name="Kumar S."/>
            <person name="Laney S."/>
            <person name="Li B.W."/>
            <person name="Li W."/>
            <person name="Lindblom T.H."/>
            <person name="Lustigman S."/>
            <person name="Ma D."/>
            <person name="Maina C.V."/>
            <person name="Martin D.M."/>
            <person name="McCarter J.P."/>
            <person name="McReynolds L."/>
            <person name="Mitreva M."/>
            <person name="Nutman T.B."/>
            <person name="Parkinson J."/>
            <person name="Peregrin-Alvarez J.M."/>
            <person name="Poole C."/>
            <person name="Ren Q."/>
            <person name="Saunders L."/>
            <person name="Sluder A.E."/>
            <person name="Smith K."/>
            <person name="Stanke M."/>
            <person name="Unnasch T.R."/>
            <person name="Ware J."/>
            <person name="Wei A.D."/>
            <person name="Weil G."/>
            <person name="Williams D.J."/>
            <person name="Zhang Y."/>
            <person name="Williams S.A."/>
            <person name="Fraser-Liggett C."/>
            <person name="Slatko B."/>
            <person name="Blaxter M.L."/>
            <person name="Scott A.L."/>
        </authorList>
    </citation>
    <scope>NUCLEOTIDE SEQUENCE</scope>
    <source>
        <strain evidence="2">FR3</strain>
    </source>
</reference>